<dbReference type="PANTHER" id="PTHR11732">
    <property type="entry name" value="ALDO/KETO REDUCTASE"/>
    <property type="match status" value="1"/>
</dbReference>
<dbReference type="InterPro" id="IPR020471">
    <property type="entry name" value="AKR"/>
</dbReference>
<dbReference type="OrthoDB" id="416253at2759"/>
<keyword evidence="7" id="KW-1185">Reference proteome</keyword>
<protein>
    <submittedName>
        <fullName evidence="6">GCY protein</fullName>
    </submittedName>
</protein>
<name>A0A3N2Q4I8_SODAK</name>
<reference evidence="6 7" key="1">
    <citation type="journal article" date="2018" name="Mol. Ecol.">
        <title>The obligate alkalophilic soda-lake fungus Sodiomyces alkalinus has shifted to a protein diet.</title>
        <authorList>
            <person name="Grum-Grzhimaylo A.A."/>
            <person name="Falkoski D.L."/>
            <person name="van den Heuvel J."/>
            <person name="Valero-Jimenez C.A."/>
            <person name="Min B."/>
            <person name="Choi I.G."/>
            <person name="Lipzen A."/>
            <person name="Daum C.G."/>
            <person name="Aanen D.K."/>
            <person name="Tsang A."/>
            <person name="Henrissat B."/>
            <person name="Bilanenko E.N."/>
            <person name="de Vries R.P."/>
            <person name="van Kan J.A.L."/>
            <person name="Grigoriev I.V."/>
            <person name="Debets A.J.M."/>
        </authorList>
    </citation>
    <scope>NUCLEOTIDE SEQUENCE [LARGE SCALE GENOMIC DNA]</scope>
    <source>
        <strain evidence="6 7">F11</strain>
    </source>
</reference>
<evidence type="ECO:0000259" key="5">
    <source>
        <dbReference type="Pfam" id="PF00248"/>
    </source>
</evidence>
<feature type="domain" description="NADP-dependent oxidoreductase" evidence="5">
    <location>
        <begin position="17"/>
        <end position="283"/>
    </location>
</feature>
<evidence type="ECO:0000313" key="7">
    <source>
        <dbReference type="Proteomes" id="UP000272025"/>
    </source>
</evidence>
<dbReference type="Gene3D" id="3.20.20.100">
    <property type="entry name" value="NADP-dependent oxidoreductase domain"/>
    <property type="match status" value="1"/>
</dbReference>
<dbReference type="GeneID" id="39579933"/>
<feature type="binding site" evidence="3">
    <location>
        <position position="112"/>
    </location>
    <ligand>
        <name>substrate</name>
    </ligand>
</feature>
<evidence type="ECO:0000256" key="2">
    <source>
        <dbReference type="PIRSR" id="PIRSR000097-1"/>
    </source>
</evidence>
<dbReference type="InterPro" id="IPR018170">
    <property type="entry name" value="Aldo/ket_reductase_CS"/>
</dbReference>
<dbReference type="Proteomes" id="UP000272025">
    <property type="component" value="Unassembled WGS sequence"/>
</dbReference>
<dbReference type="GO" id="GO:0016616">
    <property type="term" value="F:oxidoreductase activity, acting on the CH-OH group of donors, NAD or NADP as acceptor"/>
    <property type="evidence" value="ECO:0007669"/>
    <property type="project" value="UniProtKB-ARBA"/>
</dbReference>
<evidence type="ECO:0000313" key="6">
    <source>
        <dbReference type="EMBL" id="ROT41672.1"/>
    </source>
</evidence>
<dbReference type="FunFam" id="3.20.20.100:FF:000002">
    <property type="entry name" value="2,5-diketo-D-gluconic acid reductase A"/>
    <property type="match status" value="1"/>
</dbReference>
<dbReference type="SUPFAM" id="SSF51430">
    <property type="entry name" value="NAD(P)-linked oxidoreductase"/>
    <property type="match status" value="1"/>
</dbReference>
<proteinExistence type="predicted"/>
<dbReference type="AlphaFoldDB" id="A0A3N2Q4I8"/>
<dbReference type="InterPro" id="IPR023210">
    <property type="entry name" value="NADP_OxRdtase_dom"/>
</dbReference>
<evidence type="ECO:0000256" key="1">
    <source>
        <dbReference type="ARBA" id="ARBA00023002"/>
    </source>
</evidence>
<evidence type="ECO:0000256" key="3">
    <source>
        <dbReference type="PIRSR" id="PIRSR000097-2"/>
    </source>
</evidence>
<dbReference type="RefSeq" id="XP_028469478.1">
    <property type="nucleotide sequence ID" value="XM_028611455.1"/>
</dbReference>
<dbReference type="PIRSF" id="PIRSF000097">
    <property type="entry name" value="AKR"/>
    <property type="match status" value="1"/>
</dbReference>
<dbReference type="PROSITE" id="PS00062">
    <property type="entry name" value="ALDOKETO_REDUCTASE_2"/>
    <property type="match status" value="1"/>
</dbReference>
<keyword evidence="1" id="KW-0560">Oxidoreductase</keyword>
<feature type="site" description="Lowers pKa of active site Tyr" evidence="4">
    <location>
        <position position="78"/>
    </location>
</feature>
<gene>
    <name evidence="6" type="ORF">SODALDRAFT_331436</name>
</gene>
<accession>A0A3N2Q4I8</accession>
<dbReference type="Pfam" id="PF00248">
    <property type="entry name" value="Aldo_ket_red"/>
    <property type="match status" value="1"/>
</dbReference>
<dbReference type="InterPro" id="IPR036812">
    <property type="entry name" value="NAD(P)_OxRdtase_dom_sf"/>
</dbReference>
<dbReference type="EMBL" id="ML119052">
    <property type="protein sequence ID" value="ROT41672.1"/>
    <property type="molecule type" value="Genomic_DNA"/>
</dbReference>
<dbReference type="STRING" id="1314773.A0A3N2Q4I8"/>
<sequence>MADKTYKLNTGQEIPTIGLGTWQGEAGKVKTAVSFALQNGYKLIDGAYCYANEEEVGEGLLEAFNNGVKREDVFVVTKLWCTYQTSDERVKLGLEKSLKALGLDYVDLFLVHWPVAMNSEGNHDRFPTLPDGSRDIIHSHSHTNTWKSMEKLLDTGKVKAIGVCNYSKRYLEELFASNPKVIPAVNQIENHPSLPQDEIVELCKEKGIHIMAYSPFGSTGGPLFTAEPVVKIAQKHNVSPNTVLLSYHQARGSTVLAKSTSPDRIKANLQTVDLDTEDIKLLTDYSTGLVAKQELKRYVYPAFNVDFGFPDKA</sequence>
<organism evidence="6 7">
    <name type="scientific">Sodiomyces alkalinus (strain CBS 110278 / VKM F-3762 / F11)</name>
    <name type="common">Alkaliphilic filamentous fungus</name>
    <dbReference type="NCBI Taxonomy" id="1314773"/>
    <lineage>
        <taxon>Eukaryota</taxon>
        <taxon>Fungi</taxon>
        <taxon>Dikarya</taxon>
        <taxon>Ascomycota</taxon>
        <taxon>Pezizomycotina</taxon>
        <taxon>Sordariomycetes</taxon>
        <taxon>Hypocreomycetidae</taxon>
        <taxon>Glomerellales</taxon>
        <taxon>Plectosphaerellaceae</taxon>
        <taxon>Sodiomyces</taxon>
    </lineage>
</organism>
<evidence type="ECO:0000256" key="4">
    <source>
        <dbReference type="PIRSR" id="PIRSR000097-3"/>
    </source>
</evidence>
<dbReference type="PRINTS" id="PR00069">
    <property type="entry name" value="ALDKETRDTASE"/>
</dbReference>
<feature type="active site" description="Proton donor" evidence="2">
    <location>
        <position position="50"/>
    </location>
</feature>